<dbReference type="Pfam" id="PF05368">
    <property type="entry name" value="NmrA"/>
    <property type="match status" value="1"/>
</dbReference>
<dbReference type="PANTHER" id="PTHR43162:SF1">
    <property type="entry name" value="PRESTALK A DIFFERENTIATION PROTEIN A"/>
    <property type="match status" value="1"/>
</dbReference>
<dbReference type="Proteomes" id="UP001519325">
    <property type="component" value="Unassembled WGS sequence"/>
</dbReference>
<sequence length="317" mass="33777">MTSLPDSSGPRTLVIGAGGRHGGTGSHVVRRLREHAHAVRVLVRADDERAQRLRALGAQIVIGDLLDNRTLDAAVQDADTVYFTYPVAPGIVQAAADLAAAIRRAETKPRVVVMSMAVSASDSPSGLGRAQWIAEEVLSWAGLEPTILRIAALFYENIVLLHGESIRRTGGFANSFGDAVVPWISGRDAADLAVAALIDPTRYPRGTTVYPQAATVHSHAEIATLIGAETGAPVKYTPVSAEQWQRQLEDLAHSGTESSVNPAMAQHISAIGAVFSRLPSAPPIDPAAFAEAIGHPPQTFTEFLHEHRHHFVATADR</sequence>
<gene>
    <name evidence="3" type="ORF">BJ987_006136</name>
</gene>
<feature type="compositionally biased region" description="Polar residues" evidence="1">
    <location>
        <begin position="1"/>
        <end position="10"/>
    </location>
</feature>
<evidence type="ECO:0000313" key="4">
    <source>
        <dbReference type="Proteomes" id="UP001519325"/>
    </source>
</evidence>
<dbReference type="EMBL" id="JAGGMR010000001">
    <property type="protein sequence ID" value="MBP2193235.1"/>
    <property type="molecule type" value="Genomic_DNA"/>
</dbReference>
<dbReference type="SUPFAM" id="SSF51735">
    <property type="entry name" value="NAD(P)-binding Rossmann-fold domains"/>
    <property type="match status" value="1"/>
</dbReference>
<protein>
    <submittedName>
        <fullName evidence="3">Uncharacterized protein YbjT (DUF2867 family)</fullName>
    </submittedName>
</protein>
<dbReference type="InterPro" id="IPR036291">
    <property type="entry name" value="NAD(P)-bd_dom_sf"/>
</dbReference>
<feature type="region of interest" description="Disordered" evidence="1">
    <location>
        <begin position="1"/>
        <end position="25"/>
    </location>
</feature>
<dbReference type="RefSeq" id="WP_209896522.1">
    <property type="nucleotide sequence ID" value="NZ_JAGGMR010000001.1"/>
</dbReference>
<dbReference type="InterPro" id="IPR051604">
    <property type="entry name" value="Ergot_Alk_Oxidoreductase"/>
</dbReference>
<dbReference type="InterPro" id="IPR008030">
    <property type="entry name" value="NmrA-like"/>
</dbReference>
<evidence type="ECO:0000256" key="1">
    <source>
        <dbReference type="SAM" id="MobiDB-lite"/>
    </source>
</evidence>
<evidence type="ECO:0000259" key="2">
    <source>
        <dbReference type="Pfam" id="PF05368"/>
    </source>
</evidence>
<accession>A0ABS4QQ12</accession>
<organism evidence="3 4">
    <name type="scientific">Nocardia goodfellowii</name>
    <dbReference type="NCBI Taxonomy" id="882446"/>
    <lineage>
        <taxon>Bacteria</taxon>
        <taxon>Bacillati</taxon>
        <taxon>Actinomycetota</taxon>
        <taxon>Actinomycetes</taxon>
        <taxon>Mycobacteriales</taxon>
        <taxon>Nocardiaceae</taxon>
        <taxon>Nocardia</taxon>
    </lineage>
</organism>
<proteinExistence type="predicted"/>
<feature type="domain" description="NmrA-like" evidence="2">
    <location>
        <begin position="13"/>
        <end position="290"/>
    </location>
</feature>
<name>A0ABS4QQ12_9NOCA</name>
<keyword evidence="4" id="KW-1185">Reference proteome</keyword>
<feature type="compositionally biased region" description="Gly residues" evidence="1">
    <location>
        <begin position="16"/>
        <end position="25"/>
    </location>
</feature>
<evidence type="ECO:0000313" key="3">
    <source>
        <dbReference type="EMBL" id="MBP2193235.1"/>
    </source>
</evidence>
<dbReference type="PANTHER" id="PTHR43162">
    <property type="match status" value="1"/>
</dbReference>
<reference evidence="3 4" key="1">
    <citation type="submission" date="2021-03" db="EMBL/GenBank/DDBJ databases">
        <title>Sequencing the genomes of 1000 actinobacteria strains.</title>
        <authorList>
            <person name="Klenk H.-P."/>
        </authorList>
    </citation>
    <scope>NUCLEOTIDE SEQUENCE [LARGE SCALE GENOMIC DNA]</scope>
    <source>
        <strain evidence="3 4">DSM 45516</strain>
    </source>
</reference>
<comment type="caution">
    <text evidence="3">The sequence shown here is derived from an EMBL/GenBank/DDBJ whole genome shotgun (WGS) entry which is preliminary data.</text>
</comment>
<dbReference type="Gene3D" id="3.40.50.720">
    <property type="entry name" value="NAD(P)-binding Rossmann-like Domain"/>
    <property type="match status" value="1"/>
</dbReference>